<dbReference type="GO" id="GO:0006334">
    <property type="term" value="P:nucleosome assembly"/>
    <property type="evidence" value="ECO:0007669"/>
    <property type="project" value="InterPro"/>
</dbReference>
<keyword evidence="4 7" id="KW-0158">Chromosome</keyword>
<evidence type="ECO:0000256" key="5">
    <source>
        <dbReference type="ARBA" id="ARBA00023125"/>
    </source>
</evidence>
<name>A0A8S4G2L9_PLUXY</name>
<keyword evidence="5 7" id="KW-0238">DNA-binding</keyword>
<dbReference type="InterPro" id="IPR005819">
    <property type="entry name" value="H1/H5"/>
</dbReference>
<dbReference type="Gene3D" id="1.10.10.10">
    <property type="entry name" value="Winged helix-like DNA-binding domain superfamily/Winged helix DNA-binding domain"/>
    <property type="match status" value="1"/>
</dbReference>
<evidence type="ECO:0000256" key="3">
    <source>
        <dbReference type="ARBA" id="ARBA00004286"/>
    </source>
</evidence>
<feature type="compositionally biased region" description="Low complexity" evidence="8">
    <location>
        <begin position="203"/>
        <end position="218"/>
    </location>
</feature>
<dbReference type="SUPFAM" id="SSF46785">
    <property type="entry name" value="Winged helix' DNA-binding domain"/>
    <property type="match status" value="1"/>
</dbReference>
<feature type="region of interest" description="Disordered" evidence="8">
    <location>
        <begin position="116"/>
        <end position="247"/>
    </location>
</feature>
<dbReference type="InterPro" id="IPR036388">
    <property type="entry name" value="WH-like_DNA-bd_sf"/>
</dbReference>
<feature type="domain" description="H15" evidence="9">
    <location>
        <begin position="38"/>
        <end position="112"/>
    </location>
</feature>
<evidence type="ECO:0000259" key="9">
    <source>
        <dbReference type="PROSITE" id="PS51504"/>
    </source>
</evidence>
<dbReference type="InterPro" id="IPR005818">
    <property type="entry name" value="Histone_H1/H5_H15"/>
</dbReference>
<evidence type="ECO:0000256" key="8">
    <source>
        <dbReference type="SAM" id="MobiDB-lite"/>
    </source>
</evidence>
<feature type="compositionally biased region" description="Basic and acidic residues" evidence="8">
    <location>
        <begin position="167"/>
        <end position="195"/>
    </location>
</feature>
<dbReference type="InterPro" id="IPR036390">
    <property type="entry name" value="WH_DNA-bd_sf"/>
</dbReference>
<feature type="compositionally biased region" description="Basic and acidic residues" evidence="8">
    <location>
        <begin position="128"/>
        <end position="143"/>
    </location>
</feature>
<evidence type="ECO:0000256" key="2">
    <source>
        <dbReference type="ARBA" id="ARBA00004123"/>
    </source>
</evidence>
<reference evidence="10" key="1">
    <citation type="submission" date="2020-11" db="EMBL/GenBank/DDBJ databases">
        <authorList>
            <person name="Whiteford S."/>
        </authorList>
    </citation>
    <scope>NUCLEOTIDE SEQUENCE</scope>
</reference>
<evidence type="ECO:0000313" key="10">
    <source>
        <dbReference type="EMBL" id="CAG9134680.1"/>
    </source>
</evidence>
<evidence type="ECO:0000256" key="1">
    <source>
        <dbReference type="ARBA" id="ARBA00002809"/>
    </source>
</evidence>
<evidence type="ECO:0000256" key="6">
    <source>
        <dbReference type="ARBA" id="ARBA00023242"/>
    </source>
</evidence>
<comment type="subcellular location">
    <subcellularLocation>
        <location evidence="3">Chromosome</location>
    </subcellularLocation>
    <subcellularLocation>
        <location evidence="2 7">Nucleus</location>
    </subcellularLocation>
</comment>
<feature type="region of interest" description="Disordered" evidence="8">
    <location>
        <begin position="17"/>
        <end position="37"/>
    </location>
</feature>
<dbReference type="AlphaFoldDB" id="A0A8S4G2L9"/>
<evidence type="ECO:0000256" key="4">
    <source>
        <dbReference type="ARBA" id="ARBA00022454"/>
    </source>
</evidence>
<comment type="function">
    <text evidence="1">Histones H1 are necessary for the condensation of nucleosome chains into higher-order structures.</text>
</comment>
<dbReference type="CDD" id="cd00073">
    <property type="entry name" value="H15"/>
    <property type="match status" value="1"/>
</dbReference>
<evidence type="ECO:0000313" key="11">
    <source>
        <dbReference type="Proteomes" id="UP000653454"/>
    </source>
</evidence>
<dbReference type="GO" id="GO:0003677">
    <property type="term" value="F:DNA binding"/>
    <property type="evidence" value="ECO:0007669"/>
    <property type="project" value="UniProtKB-KW"/>
</dbReference>
<protein>
    <submittedName>
        <fullName evidence="10">(diamondback moth) hypothetical protein</fullName>
    </submittedName>
</protein>
<keyword evidence="11" id="KW-1185">Reference proteome</keyword>
<sequence length="247" mass="27679">MASEDSDIELSSALSKKKIVKMPKSPTSESLPEHADPKKLTTKVMIQKALTALKTRKGVSLYAIKKYMEENFEVNTEKLNFYIKKYIKSGVEAGTIIQTKGVGASGSFKLANVKERTEKKKTVKKPKPVKEKKEKSGTNEKPAKTKIPKKKKTMEEKLVKKTKRLTIGKEKKEKPEAKVPKQKKAKEVEKEEKEKMPKKKTAKSMAMKNMKAAKGAKTPAKKKAAMMKRKSIGSIIKPPKMKPKAHA</sequence>
<comment type="caution">
    <text evidence="10">The sequence shown here is derived from an EMBL/GenBank/DDBJ whole genome shotgun (WGS) entry which is preliminary data.</text>
</comment>
<dbReference type="SMART" id="SM00526">
    <property type="entry name" value="H15"/>
    <property type="match status" value="1"/>
</dbReference>
<feature type="compositionally biased region" description="Basic residues" evidence="8">
    <location>
        <begin position="219"/>
        <end position="231"/>
    </location>
</feature>
<dbReference type="FunFam" id="1.10.10.10:FF:000140">
    <property type="entry name" value="Histone H1.0"/>
    <property type="match status" value="1"/>
</dbReference>
<dbReference type="GO" id="GO:0030527">
    <property type="term" value="F:structural constituent of chromatin"/>
    <property type="evidence" value="ECO:0007669"/>
    <property type="project" value="InterPro"/>
</dbReference>
<dbReference type="GO" id="GO:0005634">
    <property type="term" value="C:nucleus"/>
    <property type="evidence" value="ECO:0007669"/>
    <property type="project" value="UniProtKB-SubCell"/>
</dbReference>
<proteinExistence type="inferred from homology"/>
<dbReference type="PROSITE" id="PS51504">
    <property type="entry name" value="H15"/>
    <property type="match status" value="1"/>
</dbReference>
<keyword evidence="6 7" id="KW-0539">Nucleus</keyword>
<evidence type="ECO:0000256" key="7">
    <source>
        <dbReference type="RuleBase" id="RU003894"/>
    </source>
</evidence>
<dbReference type="PRINTS" id="PR00624">
    <property type="entry name" value="HISTONEH5"/>
</dbReference>
<dbReference type="EMBL" id="CAJHNJ030000083">
    <property type="protein sequence ID" value="CAG9134680.1"/>
    <property type="molecule type" value="Genomic_DNA"/>
</dbReference>
<dbReference type="GO" id="GO:0000786">
    <property type="term" value="C:nucleosome"/>
    <property type="evidence" value="ECO:0007669"/>
    <property type="project" value="InterPro"/>
</dbReference>
<dbReference type="Proteomes" id="UP000653454">
    <property type="component" value="Unassembled WGS sequence"/>
</dbReference>
<organism evidence="10 11">
    <name type="scientific">Plutella xylostella</name>
    <name type="common">Diamondback moth</name>
    <name type="synonym">Plutella maculipennis</name>
    <dbReference type="NCBI Taxonomy" id="51655"/>
    <lineage>
        <taxon>Eukaryota</taxon>
        <taxon>Metazoa</taxon>
        <taxon>Ecdysozoa</taxon>
        <taxon>Arthropoda</taxon>
        <taxon>Hexapoda</taxon>
        <taxon>Insecta</taxon>
        <taxon>Pterygota</taxon>
        <taxon>Neoptera</taxon>
        <taxon>Endopterygota</taxon>
        <taxon>Lepidoptera</taxon>
        <taxon>Glossata</taxon>
        <taxon>Ditrysia</taxon>
        <taxon>Yponomeutoidea</taxon>
        <taxon>Plutellidae</taxon>
        <taxon>Plutella</taxon>
    </lineage>
</organism>
<comment type="similarity">
    <text evidence="7">Belongs to the histone H1/H5 family.</text>
</comment>
<accession>A0A8S4G2L9</accession>
<gene>
    <name evidence="10" type="ORF">PLXY2_LOCUS12947</name>
</gene>
<dbReference type="Pfam" id="PF00538">
    <property type="entry name" value="Linker_histone"/>
    <property type="match status" value="1"/>
</dbReference>